<accession>A0A3D9L3U5</accession>
<organism evidence="1 2">
    <name type="scientific">Marinoscillum furvescens DSM 4134</name>
    <dbReference type="NCBI Taxonomy" id="1122208"/>
    <lineage>
        <taxon>Bacteria</taxon>
        <taxon>Pseudomonadati</taxon>
        <taxon>Bacteroidota</taxon>
        <taxon>Cytophagia</taxon>
        <taxon>Cytophagales</taxon>
        <taxon>Reichenbachiellaceae</taxon>
        <taxon>Marinoscillum</taxon>
    </lineage>
</organism>
<keyword evidence="2" id="KW-1185">Reference proteome</keyword>
<evidence type="ECO:0000313" key="2">
    <source>
        <dbReference type="Proteomes" id="UP000256779"/>
    </source>
</evidence>
<sequence length="580" mass="63132">MKEITKINLLFALLILFVWSCKDEEVSAIDPMIDGILTQVEGSVDITVAGSSWNSALVGLRSERLRLVTVKDLIESGGYETSTYKLAKSDEALASTNTTIAYVESKMDSIWDTNITQPFESVDDESLGVINFGSKQYTATSLKADSIETWLYLDSDVEFTSIDMASLQSDIAVLQGLSDLDGTEVQAFVDKINADYAQLEQDYPTIANEVQTAPEFSKAQKDLYAGLDARITAVGNTIENELSLDTRIELDAVLRDMYALTYFVDNNYTSPAQEPAVFGEISSITELRWFSEEATQEQLNNDWVLTTDIDAAETARWNLDDPDGRYGFHAILETVSINFDGQFHMISGLRMSRMAGPPNERTGVFNNIDGGSIRNLGLINFRMVTTKQLNGGQGGTLVGQLNNSTVSKCFVQGSFVDMGSQQGGFIGRPQNGAVISDCFAKVEISGKKANPFESSFIGLPVSALTVQNCYNLGGGTQKAIFGHGANIILTASGIYYDSDAVGTTVLDRGAGAYNGGTPVMLSDAGVVTDLPTSDWGNLSNFSGWSADTWEIRTEPQFDPNPRPYLKGFNYEAIADFIDVP</sequence>
<evidence type="ECO:0008006" key="3">
    <source>
        <dbReference type="Google" id="ProtNLM"/>
    </source>
</evidence>
<dbReference type="Proteomes" id="UP000256779">
    <property type="component" value="Unassembled WGS sequence"/>
</dbReference>
<dbReference type="AlphaFoldDB" id="A0A3D9L3U5"/>
<gene>
    <name evidence="1" type="ORF">C7460_11028</name>
</gene>
<protein>
    <recommendedName>
        <fullName evidence="3">GLUG motif-containing protein</fullName>
    </recommendedName>
</protein>
<dbReference type="EMBL" id="QREG01000010">
    <property type="protein sequence ID" value="RED98358.1"/>
    <property type="molecule type" value="Genomic_DNA"/>
</dbReference>
<evidence type="ECO:0000313" key="1">
    <source>
        <dbReference type="EMBL" id="RED98358.1"/>
    </source>
</evidence>
<comment type="caution">
    <text evidence="1">The sequence shown here is derived from an EMBL/GenBank/DDBJ whole genome shotgun (WGS) entry which is preliminary data.</text>
</comment>
<proteinExistence type="predicted"/>
<name>A0A3D9L3U5_MARFU</name>
<dbReference type="Gene3D" id="2.160.20.110">
    <property type="match status" value="1"/>
</dbReference>
<dbReference type="OrthoDB" id="9792444at2"/>
<reference evidence="1 2" key="1">
    <citation type="submission" date="2018-07" db="EMBL/GenBank/DDBJ databases">
        <title>Genomic Encyclopedia of Type Strains, Phase IV (KMG-IV): sequencing the most valuable type-strain genomes for metagenomic binning, comparative biology and taxonomic classification.</title>
        <authorList>
            <person name="Goeker M."/>
        </authorList>
    </citation>
    <scope>NUCLEOTIDE SEQUENCE [LARGE SCALE GENOMIC DNA]</scope>
    <source>
        <strain evidence="1 2">DSM 4134</strain>
    </source>
</reference>
<dbReference type="RefSeq" id="WP_115868318.1">
    <property type="nucleotide sequence ID" value="NZ_QREG01000010.1"/>
</dbReference>